<sequence length="429" mass="46522">MSVRAPELDRGEWIAGGPHLLRELRPRAVLLDFFTFGCINCMNNLPMLIRLQARYGDTLQVIGVHSGKFAHEKDAEAIRAAVARLGISYPVLNDPEGALVDQYAVKAWPTMVLVNAEGYIAATFRGEAQGVAIDLALRKLGLLPRECAAESPALPGPLRFPEAVLVRCEQTFIANSGGGDVREYNAAGQLVRRFTPFRTPAALALSEGMLYIADRAGGSVCRIDLRTEERTVLFEQLRSPSALLVEEKTITIAEAGAHTVTVYDKETLQPLQTFGNRFEALRDGAGEAAQLAQPMGLTRCDDGTLWFVDAESSALRSIENGHVQTAVGEGLFIWGDSDSDPILLQHPQGIACGRIGDGCGGGRLFIADTYNGKLKVYDPQSGRMMTLMADLNEPAGLCKQGCSLYIAESGAHRVIRYDLSAMSFETYIA</sequence>
<evidence type="ECO:0000259" key="1">
    <source>
        <dbReference type="PROSITE" id="PS51352"/>
    </source>
</evidence>
<dbReference type="InterPro" id="IPR011042">
    <property type="entry name" value="6-blade_b-propeller_TolB-like"/>
</dbReference>
<accession>A0ABZ3HA70</accession>
<dbReference type="PANTHER" id="PTHR46388:SF2">
    <property type="entry name" value="NHL REPEAT-CONTAINING PROTEIN 2"/>
    <property type="match status" value="1"/>
</dbReference>
<dbReference type="Gene3D" id="2.120.10.30">
    <property type="entry name" value="TolB, C-terminal domain"/>
    <property type="match status" value="1"/>
</dbReference>
<dbReference type="PANTHER" id="PTHR46388">
    <property type="entry name" value="NHL REPEAT-CONTAINING PROTEIN 2"/>
    <property type="match status" value="1"/>
</dbReference>
<evidence type="ECO:0000313" key="3">
    <source>
        <dbReference type="Proteomes" id="UP001447842"/>
    </source>
</evidence>
<protein>
    <submittedName>
        <fullName evidence="2">Thioredoxin-like domain-containing protein</fullName>
    </submittedName>
</protein>
<dbReference type="Proteomes" id="UP001447842">
    <property type="component" value="Chromosome"/>
</dbReference>
<dbReference type="InterPro" id="IPR013766">
    <property type="entry name" value="Thioredoxin_domain"/>
</dbReference>
<dbReference type="PROSITE" id="PS51352">
    <property type="entry name" value="THIOREDOXIN_2"/>
    <property type="match status" value="1"/>
</dbReference>
<evidence type="ECO:0000313" key="2">
    <source>
        <dbReference type="EMBL" id="XAU14693.1"/>
    </source>
</evidence>
<dbReference type="InterPro" id="IPR012336">
    <property type="entry name" value="Thioredoxin-like_fold"/>
</dbReference>
<dbReference type="InterPro" id="IPR036249">
    <property type="entry name" value="Thioredoxin-like_sf"/>
</dbReference>
<organism evidence="2 3">
    <name type="scientific">Sulfurimonas diazotrophicus</name>
    <dbReference type="NCBI Taxonomy" id="3131939"/>
    <lineage>
        <taxon>Bacteria</taxon>
        <taxon>Pseudomonadati</taxon>
        <taxon>Campylobacterota</taxon>
        <taxon>Epsilonproteobacteria</taxon>
        <taxon>Campylobacterales</taxon>
        <taxon>Sulfurimonadaceae</taxon>
        <taxon>Sulfurimonas</taxon>
    </lineage>
</organism>
<keyword evidence="3" id="KW-1185">Reference proteome</keyword>
<dbReference type="SUPFAM" id="SSF101898">
    <property type="entry name" value="NHL repeat"/>
    <property type="match status" value="1"/>
</dbReference>
<dbReference type="RefSeq" id="WP_345972358.1">
    <property type="nucleotide sequence ID" value="NZ_CP147920.1"/>
</dbReference>
<gene>
    <name evidence="2" type="ORF">WCY31_10630</name>
</gene>
<dbReference type="Gene3D" id="3.40.30.10">
    <property type="entry name" value="Glutaredoxin"/>
    <property type="match status" value="1"/>
</dbReference>
<dbReference type="Pfam" id="PF13905">
    <property type="entry name" value="Thioredoxin_8"/>
    <property type="match status" value="1"/>
</dbReference>
<dbReference type="SUPFAM" id="SSF52833">
    <property type="entry name" value="Thioredoxin-like"/>
    <property type="match status" value="1"/>
</dbReference>
<name>A0ABZ3HA70_9BACT</name>
<reference evidence="2 3" key="1">
    <citation type="submission" date="2024-03" db="EMBL/GenBank/DDBJ databases">
        <title>Sulfurimonas sp. HSL3-1.</title>
        <authorList>
            <person name="Wang S."/>
        </authorList>
    </citation>
    <scope>NUCLEOTIDE SEQUENCE [LARGE SCALE GENOMIC DNA]</scope>
    <source>
        <strain evidence="2 3">HSL3-1</strain>
    </source>
</reference>
<dbReference type="EMBL" id="CP147920">
    <property type="protein sequence ID" value="XAU14693.1"/>
    <property type="molecule type" value="Genomic_DNA"/>
</dbReference>
<feature type="domain" description="Thioredoxin" evidence="1">
    <location>
        <begin position="1"/>
        <end position="142"/>
    </location>
</feature>
<proteinExistence type="predicted"/>